<evidence type="ECO:0000256" key="4">
    <source>
        <dbReference type="ARBA" id="ARBA00022927"/>
    </source>
</evidence>
<dbReference type="InterPro" id="IPR019321">
    <property type="entry name" value="Nucleoporin_Nup88"/>
</dbReference>
<dbReference type="OrthoDB" id="341482at2759"/>
<evidence type="ECO:0000313" key="9">
    <source>
        <dbReference type="EMBL" id="TEB35528.1"/>
    </source>
</evidence>
<evidence type="ECO:0000256" key="3">
    <source>
        <dbReference type="ARBA" id="ARBA00022816"/>
    </source>
</evidence>
<keyword evidence="3" id="KW-0509">mRNA transport</keyword>
<dbReference type="STRING" id="71717.A0A4Y7TNP7"/>
<dbReference type="Pfam" id="PF10168">
    <property type="entry name" value="Nup88"/>
    <property type="match status" value="2"/>
</dbReference>
<evidence type="ECO:0008006" key="11">
    <source>
        <dbReference type="Google" id="ProtNLM"/>
    </source>
</evidence>
<dbReference type="GO" id="GO:0000055">
    <property type="term" value="P:ribosomal large subunit export from nucleus"/>
    <property type="evidence" value="ECO:0007669"/>
    <property type="project" value="InterPro"/>
</dbReference>
<protein>
    <recommendedName>
        <fullName evidence="11">Nucleoporin Nup82</fullName>
    </recommendedName>
</protein>
<name>A0A4Y7TNP7_COPMI</name>
<evidence type="ECO:0000256" key="8">
    <source>
        <dbReference type="SAM" id="MobiDB-lite"/>
    </source>
</evidence>
<dbReference type="GO" id="GO:0005643">
    <property type="term" value="C:nuclear pore"/>
    <property type="evidence" value="ECO:0007669"/>
    <property type="project" value="UniProtKB-SubCell"/>
</dbReference>
<dbReference type="Proteomes" id="UP000298030">
    <property type="component" value="Unassembled WGS sequence"/>
</dbReference>
<gene>
    <name evidence="9" type="ORF">FA13DRAFT_1762623</name>
</gene>
<keyword evidence="4" id="KW-0653">Protein transport</keyword>
<accession>A0A4Y7TNP7</accession>
<evidence type="ECO:0000256" key="2">
    <source>
        <dbReference type="ARBA" id="ARBA00022448"/>
    </source>
</evidence>
<dbReference type="AlphaFoldDB" id="A0A4Y7TNP7"/>
<feature type="region of interest" description="Disordered" evidence="8">
    <location>
        <begin position="700"/>
        <end position="724"/>
    </location>
</feature>
<dbReference type="PANTHER" id="PTHR13257">
    <property type="entry name" value="NUCLEOPORIN NUP84-RELATED"/>
    <property type="match status" value="1"/>
</dbReference>
<comment type="subcellular location">
    <subcellularLocation>
        <location evidence="1">Nucleus</location>
        <location evidence="1">Nuclear pore complex</location>
    </subcellularLocation>
</comment>
<evidence type="ECO:0000256" key="7">
    <source>
        <dbReference type="ARBA" id="ARBA00023242"/>
    </source>
</evidence>
<keyword evidence="7" id="KW-0539">Nucleus</keyword>
<keyword evidence="2" id="KW-0813">Transport</keyword>
<dbReference type="GO" id="GO:0000056">
    <property type="term" value="P:ribosomal small subunit export from nucleus"/>
    <property type="evidence" value="ECO:0007669"/>
    <property type="project" value="InterPro"/>
</dbReference>
<dbReference type="GO" id="GO:0006606">
    <property type="term" value="P:protein import into nucleus"/>
    <property type="evidence" value="ECO:0007669"/>
    <property type="project" value="TreeGrafter"/>
</dbReference>
<dbReference type="InterPro" id="IPR037700">
    <property type="entry name" value="NUP88/NUP82"/>
</dbReference>
<reference evidence="9 10" key="1">
    <citation type="journal article" date="2019" name="Nat. Ecol. Evol.">
        <title>Megaphylogeny resolves global patterns of mushroom evolution.</title>
        <authorList>
            <person name="Varga T."/>
            <person name="Krizsan K."/>
            <person name="Foldi C."/>
            <person name="Dima B."/>
            <person name="Sanchez-Garcia M."/>
            <person name="Sanchez-Ramirez S."/>
            <person name="Szollosi G.J."/>
            <person name="Szarkandi J.G."/>
            <person name="Papp V."/>
            <person name="Albert L."/>
            <person name="Andreopoulos W."/>
            <person name="Angelini C."/>
            <person name="Antonin V."/>
            <person name="Barry K.W."/>
            <person name="Bougher N.L."/>
            <person name="Buchanan P."/>
            <person name="Buyck B."/>
            <person name="Bense V."/>
            <person name="Catcheside P."/>
            <person name="Chovatia M."/>
            <person name="Cooper J."/>
            <person name="Damon W."/>
            <person name="Desjardin D."/>
            <person name="Finy P."/>
            <person name="Geml J."/>
            <person name="Haridas S."/>
            <person name="Hughes K."/>
            <person name="Justo A."/>
            <person name="Karasinski D."/>
            <person name="Kautmanova I."/>
            <person name="Kiss B."/>
            <person name="Kocsube S."/>
            <person name="Kotiranta H."/>
            <person name="LaButti K.M."/>
            <person name="Lechner B.E."/>
            <person name="Liimatainen K."/>
            <person name="Lipzen A."/>
            <person name="Lukacs Z."/>
            <person name="Mihaltcheva S."/>
            <person name="Morgado L.N."/>
            <person name="Niskanen T."/>
            <person name="Noordeloos M.E."/>
            <person name="Ohm R.A."/>
            <person name="Ortiz-Santana B."/>
            <person name="Ovrebo C."/>
            <person name="Racz N."/>
            <person name="Riley R."/>
            <person name="Savchenko A."/>
            <person name="Shiryaev A."/>
            <person name="Soop K."/>
            <person name="Spirin V."/>
            <person name="Szebenyi C."/>
            <person name="Tomsovsky M."/>
            <person name="Tulloss R.E."/>
            <person name="Uehling J."/>
            <person name="Grigoriev I.V."/>
            <person name="Vagvolgyi C."/>
            <person name="Papp T."/>
            <person name="Martin F.M."/>
            <person name="Miettinen O."/>
            <person name="Hibbett D.S."/>
            <person name="Nagy L.G."/>
        </authorList>
    </citation>
    <scope>NUCLEOTIDE SEQUENCE [LARGE SCALE GENOMIC DNA]</scope>
    <source>
        <strain evidence="9 10">FP101781</strain>
    </source>
</reference>
<evidence type="ECO:0000313" key="10">
    <source>
        <dbReference type="Proteomes" id="UP000298030"/>
    </source>
</evidence>
<dbReference type="EMBL" id="QPFP01000007">
    <property type="protein sequence ID" value="TEB35528.1"/>
    <property type="molecule type" value="Genomic_DNA"/>
</dbReference>
<sequence>MDGEDDWNKLLKEHPIFSLSGSLVDLTSDSSSSNLELSASTLPKFLQTNLKHNDPTPSGRRQTMVLKDADLVVSAGKELRIASLGDIKLGRSTRKSYKVLHTPTLSFEIHQISLNPNGKLLAVAGAFQVAVVVLPRAGYSRLVPDSIECKAVQIGQFYHGAEESAPVAKIDWHPWGEAGSTLLVMTTDGKFREYDISLDTEEPQQMLTFVPAKKSSFALEDESEREVTSFTFGKGKADWGPLTVYAVMKSGDIYAICPYLPQNASIPTDYVHSLECFISAKQEFLSQGSTSASNRLSTLYDYQSKYVNSLIKQLPPGSVFPATTRFVSVHPPKTISSPCLRQGPFLLQPAPRAIDGSDGGDATDITYLSFGNEDEDVEDAGRETDHLGVLMVSYRDGKVDVFLDVEKVEGRWENKYTRKNEFPMLAVYESIDLGLVNQLTQSSPTPKEPSLLELLQGNHPVFLPDPMHDDVVYIYHAFGVHALDISPVLNNLSQALRADDEDADALQSTLAQGAQTTVRPILTTFSIERKGSNPITGVAVPNDVYLTYSLFMLTSTLRITVLPLNLQVEYAKAQPKATLNFNESTADAPKEQSEWLDPSEGPAPYVSLLGELYTPHTLLRGSGLPPFPKLSLPSGSSSKEFMLTPDTLRYIGKIVEQITGQIQELHVAQRAAEARVKLQQEELNRQVAKCRELEQTMENLKQAASHTVGPRSRSERVEETQKGLMKRSVKQEHKWFEELKRMKDEILGRGKYDEGAIIARVKLLEREYARIMPPLKALVEKEKVRQQKDDSNRNLGFSQAFEYGKRSSEDSKRISKIETEIVRLAEKLDLNLPRPPQNQ</sequence>
<feature type="compositionally biased region" description="Basic and acidic residues" evidence="8">
    <location>
        <begin position="803"/>
        <end position="812"/>
    </location>
</feature>
<comment type="caution">
    <text evidence="9">The sequence shown here is derived from an EMBL/GenBank/DDBJ whole genome shotgun (WGS) entry which is preliminary data.</text>
</comment>
<evidence type="ECO:0000256" key="1">
    <source>
        <dbReference type="ARBA" id="ARBA00004567"/>
    </source>
</evidence>
<dbReference type="GO" id="GO:0006406">
    <property type="term" value="P:mRNA export from nucleus"/>
    <property type="evidence" value="ECO:0007669"/>
    <property type="project" value="TreeGrafter"/>
</dbReference>
<proteinExistence type="predicted"/>
<evidence type="ECO:0000256" key="6">
    <source>
        <dbReference type="ARBA" id="ARBA00023132"/>
    </source>
</evidence>
<organism evidence="9 10">
    <name type="scientific">Coprinellus micaceus</name>
    <name type="common">Glistening ink-cap mushroom</name>
    <name type="synonym">Coprinus micaceus</name>
    <dbReference type="NCBI Taxonomy" id="71717"/>
    <lineage>
        <taxon>Eukaryota</taxon>
        <taxon>Fungi</taxon>
        <taxon>Dikarya</taxon>
        <taxon>Basidiomycota</taxon>
        <taxon>Agaricomycotina</taxon>
        <taxon>Agaricomycetes</taxon>
        <taxon>Agaricomycetidae</taxon>
        <taxon>Agaricales</taxon>
        <taxon>Agaricineae</taxon>
        <taxon>Psathyrellaceae</taxon>
        <taxon>Coprinellus</taxon>
    </lineage>
</organism>
<feature type="region of interest" description="Disordered" evidence="8">
    <location>
        <begin position="786"/>
        <end position="812"/>
    </location>
</feature>
<keyword evidence="6" id="KW-0906">Nuclear pore complex</keyword>
<feature type="compositionally biased region" description="Basic and acidic residues" evidence="8">
    <location>
        <begin position="712"/>
        <end position="721"/>
    </location>
</feature>
<dbReference type="GO" id="GO:0017056">
    <property type="term" value="F:structural constituent of nuclear pore"/>
    <property type="evidence" value="ECO:0007669"/>
    <property type="project" value="InterPro"/>
</dbReference>
<keyword evidence="5" id="KW-0811">Translocation</keyword>
<dbReference type="PANTHER" id="PTHR13257:SF0">
    <property type="entry name" value="NUCLEAR PORE COMPLEX PROTEIN NUP88"/>
    <property type="match status" value="1"/>
</dbReference>
<keyword evidence="10" id="KW-1185">Reference proteome</keyword>
<evidence type="ECO:0000256" key="5">
    <source>
        <dbReference type="ARBA" id="ARBA00023010"/>
    </source>
</evidence>